<evidence type="ECO:0000256" key="6">
    <source>
        <dbReference type="ARBA" id="ARBA00022605"/>
    </source>
</evidence>
<dbReference type="PANTHER" id="PTHR43070">
    <property type="match status" value="1"/>
</dbReference>
<feature type="domain" description="Homoserine dehydrogenase catalytic" evidence="17">
    <location>
        <begin position="184"/>
        <end position="382"/>
    </location>
</feature>
<evidence type="ECO:0000256" key="14">
    <source>
        <dbReference type="PIRSR" id="PIRSR036497-2"/>
    </source>
</evidence>
<evidence type="ECO:0000256" key="8">
    <source>
        <dbReference type="ARBA" id="ARBA00022857"/>
    </source>
</evidence>
<dbReference type="GO" id="GO:0004412">
    <property type="term" value="F:homoserine dehydrogenase activity"/>
    <property type="evidence" value="ECO:0007669"/>
    <property type="project" value="UniProtKB-EC"/>
</dbReference>
<feature type="active site" description="Proton donor" evidence="13">
    <location>
        <position position="252"/>
    </location>
</feature>
<evidence type="ECO:0000256" key="3">
    <source>
        <dbReference type="ARBA" id="ARBA00005062"/>
    </source>
</evidence>
<feature type="binding site" evidence="14">
    <location>
        <position position="129"/>
    </location>
    <ligand>
        <name>NADPH</name>
        <dbReference type="ChEBI" id="CHEBI:57783"/>
    </ligand>
</feature>
<comment type="pathway">
    <text evidence="3 15">Amino-acid biosynthesis; L-methionine biosynthesis via de novo pathway; L-homoserine from L-aspartate: step 3/3.</text>
</comment>
<dbReference type="EC" id="1.1.1.3" evidence="5 12"/>
<dbReference type="GO" id="GO:0016301">
    <property type="term" value="F:kinase activity"/>
    <property type="evidence" value="ECO:0007669"/>
    <property type="project" value="UniProtKB-KW"/>
</dbReference>
<dbReference type="Proteomes" id="UP000054558">
    <property type="component" value="Unassembled WGS sequence"/>
</dbReference>
<evidence type="ECO:0000256" key="15">
    <source>
        <dbReference type="RuleBase" id="RU000579"/>
    </source>
</evidence>
<reference evidence="18 19" key="1">
    <citation type="journal article" date="2014" name="Nat. Commun.">
        <title>Klebsormidium flaccidum genome reveals primary factors for plant terrestrial adaptation.</title>
        <authorList>
            <person name="Hori K."/>
            <person name="Maruyama F."/>
            <person name="Fujisawa T."/>
            <person name="Togashi T."/>
            <person name="Yamamoto N."/>
            <person name="Seo M."/>
            <person name="Sato S."/>
            <person name="Yamada T."/>
            <person name="Mori H."/>
            <person name="Tajima N."/>
            <person name="Moriyama T."/>
            <person name="Ikeuchi M."/>
            <person name="Watanabe M."/>
            <person name="Wada H."/>
            <person name="Kobayashi K."/>
            <person name="Saito M."/>
            <person name="Masuda T."/>
            <person name="Sasaki-Sekimoto Y."/>
            <person name="Mashiguchi K."/>
            <person name="Awai K."/>
            <person name="Shimojima M."/>
            <person name="Masuda S."/>
            <person name="Iwai M."/>
            <person name="Nobusawa T."/>
            <person name="Narise T."/>
            <person name="Kondo S."/>
            <person name="Saito H."/>
            <person name="Sato R."/>
            <person name="Murakawa M."/>
            <person name="Ihara Y."/>
            <person name="Oshima-Yamada Y."/>
            <person name="Ohtaka K."/>
            <person name="Satoh M."/>
            <person name="Sonobe K."/>
            <person name="Ishii M."/>
            <person name="Ohtani R."/>
            <person name="Kanamori-Sato M."/>
            <person name="Honoki R."/>
            <person name="Miyazaki D."/>
            <person name="Mochizuki H."/>
            <person name="Umetsu J."/>
            <person name="Higashi K."/>
            <person name="Shibata D."/>
            <person name="Kamiya Y."/>
            <person name="Sato N."/>
            <person name="Nakamura Y."/>
            <person name="Tabata S."/>
            <person name="Ida S."/>
            <person name="Kurokawa K."/>
            <person name="Ohta H."/>
        </authorList>
    </citation>
    <scope>NUCLEOTIDE SEQUENCE [LARGE SCALE GENOMIC DNA]</scope>
    <source>
        <strain evidence="18 19">NIES-2285</strain>
    </source>
</reference>
<keyword evidence="9 12" id="KW-0560">Oxidoreductase</keyword>
<dbReference type="InterPro" id="IPR036291">
    <property type="entry name" value="NAD(P)-bd_dom_sf"/>
</dbReference>
<comment type="pathway">
    <text evidence="2 15">Amino-acid biosynthesis; L-threonine biosynthesis; L-threonine from L-aspartate: step 3/5.</text>
</comment>
<dbReference type="InterPro" id="IPR001342">
    <property type="entry name" value="HDH_cat"/>
</dbReference>
<evidence type="ECO:0000256" key="11">
    <source>
        <dbReference type="ARBA" id="ARBA00048841"/>
    </source>
</evidence>
<accession>A0A1Y1IRM1</accession>
<dbReference type="FunFam" id="3.30.360.10:FF:000006">
    <property type="entry name" value="Bifunctional aspartokinase/homoserine dehydrogenase"/>
    <property type="match status" value="1"/>
</dbReference>
<dbReference type="SUPFAM" id="SSF55347">
    <property type="entry name" value="Glyceraldehyde-3-phosphate dehydrogenase-like, C-terminal domain"/>
    <property type="match status" value="1"/>
</dbReference>
<dbReference type="InterPro" id="IPR011147">
    <property type="entry name" value="Bifunc_Aspkin/hSer_DH"/>
</dbReference>
<comment type="similarity">
    <text evidence="4 12 16">Belongs to the homoserine dehydrogenase family.</text>
</comment>
<dbReference type="GO" id="GO:0009088">
    <property type="term" value="P:threonine biosynthetic process"/>
    <property type="evidence" value="ECO:0007669"/>
    <property type="project" value="UniProtKB-UniPathway"/>
</dbReference>
<evidence type="ECO:0000256" key="2">
    <source>
        <dbReference type="ARBA" id="ARBA00005056"/>
    </source>
</evidence>
<comment type="catalytic activity">
    <reaction evidence="11">
        <text>L-homoserine + NADP(+) = L-aspartate 4-semialdehyde + NADPH + H(+)</text>
        <dbReference type="Rhea" id="RHEA:15761"/>
        <dbReference type="ChEBI" id="CHEBI:15378"/>
        <dbReference type="ChEBI" id="CHEBI:57476"/>
        <dbReference type="ChEBI" id="CHEBI:57783"/>
        <dbReference type="ChEBI" id="CHEBI:58349"/>
        <dbReference type="ChEBI" id="CHEBI:537519"/>
        <dbReference type="EC" id="1.1.1.3"/>
    </reaction>
    <physiologicalReaction direction="right-to-left" evidence="11">
        <dbReference type="Rhea" id="RHEA:15763"/>
    </physiologicalReaction>
</comment>
<dbReference type="OMA" id="IYTRCYS"/>
<evidence type="ECO:0000256" key="7">
    <source>
        <dbReference type="ARBA" id="ARBA00022697"/>
    </source>
</evidence>
<dbReference type="STRING" id="105231.A0A1Y1IRM1"/>
<evidence type="ECO:0000256" key="1">
    <source>
        <dbReference type="ARBA" id="ARBA00001920"/>
    </source>
</evidence>
<dbReference type="Pfam" id="PF00742">
    <property type="entry name" value="Homoserine_dh"/>
    <property type="match status" value="1"/>
</dbReference>
<dbReference type="InterPro" id="IPR019811">
    <property type="entry name" value="HDH_CS"/>
</dbReference>
<keyword evidence="18" id="KW-0418">Kinase</keyword>
<evidence type="ECO:0000256" key="9">
    <source>
        <dbReference type="ARBA" id="ARBA00023002"/>
    </source>
</evidence>
<dbReference type="PROSITE" id="PS01042">
    <property type="entry name" value="HOMOSER_DHGENASE"/>
    <property type="match status" value="1"/>
</dbReference>
<evidence type="ECO:0000313" key="19">
    <source>
        <dbReference type="Proteomes" id="UP000054558"/>
    </source>
</evidence>
<evidence type="ECO:0000256" key="10">
    <source>
        <dbReference type="ARBA" id="ARBA00023167"/>
    </source>
</evidence>
<keyword evidence="10 12" id="KW-0486">Methionine biosynthesis</keyword>
<feature type="binding site" evidence="14">
    <location>
        <position position="237"/>
    </location>
    <ligand>
        <name>L-homoserine</name>
        <dbReference type="ChEBI" id="CHEBI:57476"/>
    </ligand>
</feature>
<dbReference type="PIRSF" id="PIRSF036497">
    <property type="entry name" value="HDH_short"/>
    <property type="match status" value="1"/>
</dbReference>
<evidence type="ECO:0000256" key="12">
    <source>
        <dbReference type="PIRNR" id="PIRNR036497"/>
    </source>
</evidence>
<dbReference type="InterPro" id="IPR022697">
    <property type="entry name" value="HDH_short"/>
</dbReference>
<evidence type="ECO:0000256" key="13">
    <source>
        <dbReference type="PIRSR" id="PIRSR036497-1"/>
    </source>
</evidence>
<comment type="cofactor">
    <cofactor evidence="1">
        <name>a metal cation</name>
        <dbReference type="ChEBI" id="CHEBI:25213"/>
    </cofactor>
</comment>
<evidence type="ECO:0000313" key="18">
    <source>
        <dbReference type="EMBL" id="GAQ91386.1"/>
    </source>
</evidence>
<dbReference type="OrthoDB" id="67851at2759"/>
<evidence type="ECO:0000256" key="5">
    <source>
        <dbReference type="ARBA" id="ARBA00013213"/>
    </source>
</evidence>
<keyword evidence="8 12" id="KW-0521">NADP</keyword>
<dbReference type="PANTHER" id="PTHR43070:SF3">
    <property type="entry name" value="HOMOSERINE DEHYDROGENASE"/>
    <property type="match status" value="1"/>
</dbReference>
<feature type="binding site" evidence="14">
    <location>
        <begin position="26"/>
        <end position="31"/>
    </location>
    <ligand>
        <name>NADP(+)</name>
        <dbReference type="ChEBI" id="CHEBI:58349"/>
    </ligand>
</feature>
<dbReference type="UniPathway" id="UPA00050">
    <property type="reaction ID" value="UER00063"/>
</dbReference>
<evidence type="ECO:0000259" key="17">
    <source>
        <dbReference type="Pfam" id="PF00742"/>
    </source>
</evidence>
<dbReference type="Gene3D" id="3.30.360.10">
    <property type="entry name" value="Dihydrodipicolinate Reductase, domain 2"/>
    <property type="match status" value="1"/>
</dbReference>
<dbReference type="Gene3D" id="3.40.50.720">
    <property type="entry name" value="NAD(P)-binding Rossmann-like Domain"/>
    <property type="match status" value="1"/>
</dbReference>
<keyword evidence="7 12" id="KW-0791">Threonine biosynthesis</keyword>
<gene>
    <name evidence="18" type="ORF">KFL_007760050</name>
</gene>
<dbReference type="SUPFAM" id="SSF51735">
    <property type="entry name" value="NAD(P)-binding Rossmann-fold domains"/>
    <property type="match status" value="1"/>
</dbReference>
<proteinExistence type="inferred from homology"/>
<organism evidence="18 19">
    <name type="scientific">Klebsormidium nitens</name>
    <name type="common">Green alga</name>
    <name type="synonym">Ulothrix nitens</name>
    <dbReference type="NCBI Taxonomy" id="105231"/>
    <lineage>
        <taxon>Eukaryota</taxon>
        <taxon>Viridiplantae</taxon>
        <taxon>Streptophyta</taxon>
        <taxon>Klebsormidiophyceae</taxon>
        <taxon>Klebsormidiales</taxon>
        <taxon>Klebsormidiaceae</taxon>
        <taxon>Klebsormidium</taxon>
    </lineage>
</organism>
<protein>
    <recommendedName>
        <fullName evidence="5 12">Homoserine dehydrogenase</fullName>
        <shortName evidence="12">HDH</shortName>
        <ecNumber evidence="5 12">1.1.1.3</ecNumber>
    </recommendedName>
</protein>
<name>A0A1Y1IRM1_KLENI</name>
<evidence type="ECO:0000256" key="16">
    <source>
        <dbReference type="RuleBase" id="RU004171"/>
    </source>
</evidence>
<evidence type="ECO:0000256" key="4">
    <source>
        <dbReference type="ARBA" id="ARBA00006753"/>
    </source>
</evidence>
<dbReference type="GO" id="GO:0009086">
    <property type="term" value="P:methionine biosynthetic process"/>
    <property type="evidence" value="ECO:0007669"/>
    <property type="project" value="UniProtKB-KW"/>
</dbReference>
<feature type="binding site" evidence="14">
    <location>
        <position position="153"/>
    </location>
    <ligand>
        <name>NADPH</name>
        <dbReference type="ChEBI" id="CHEBI:57783"/>
    </ligand>
</feature>
<dbReference type="EMBL" id="DF237725">
    <property type="protein sequence ID" value="GAQ91386.1"/>
    <property type="molecule type" value="Genomic_DNA"/>
</dbReference>
<keyword evidence="19" id="KW-1185">Reference proteome</keyword>
<dbReference type="AlphaFoldDB" id="A0A1Y1IRM1"/>
<keyword evidence="18" id="KW-0808">Transferase</keyword>
<dbReference type="UniPathway" id="UPA00051">
    <property type="reaction ID" value="UER00465"/>
</dbReference>
<keyword evidence="6 12" id="KW-0028">Amino-acid biosynthesis</keyword>
<sequence length="395" mass="40662">MTAASPPGGRPAPDAVCPAIPVVVLGLGGVGRTLLQHILRTRESLAQGGLRVVVHAVVDSQHILTDWSPGGIADPELRAIVEAKAARRPLSSLSSSETNKRLTSHAHGGSFESLLPPAGGASRVYVDCTSTADLGCTLVQALPRLAGLVLANKKPLTDSLAVYDAVLRAGRRVRYEATCGAGLPVLGTLDRMLGAGDEIQRIAGALSGTLGYVMAGLEEGRPLSEVVRAAKAAGYTEPDPRDDLAGTDVARKALILARKLGWRLELADVAVESLVPPHLAPAAMPLPLFLEAGLPTLDDAMAQRCAAARRDGNVLRYAATIEGGSCRVGLLAVAPDSPLGRLKGSDNLVAISSRCYASSPLVIQGAGAGNDTTAAGVLADILDMQDRWAGAASGQ</sequence>